<dbReference type="AlphaFoldDB" id="A0A3T1RVW2"/>
<evidence type="ECO:0000313" key="6">
    <source>
        <dbReference type="Proteomes" id="UP000355989"/>
    </source>
</evidence>
<reference evidence="2 7" key="2">
    <citation type="submission" date="2019-03" db="EMBL/GenBank/DDBJ databases">
        <authorList>
            <person name="Ashton P.M."/>
            <person name="Dallman T."/>
            <person name="Nair S."/>
            <person name="De Pinna E."/>
            <person name="Peters T."/>
            <person name="Grant K."/>
        </authorList>
    </citation>
    <scope>NUCLEOTIDE SEQUENCE [LARGE SCALE GENOMIC DNA]</scope>
    <source>
        <strain evidence="3 8">406731</strain>
        <strain evidence="2">RL15000271</strain>
    </source>
</reference>
<dbReference type="RefSeq" id="WP_003722959.1">
    <property type="nucleotide sequence ID" value="NZ_CP019617.1"/>
</dbReference>
<evidence type="ECO:0000313" key="2">
    <source>
        <dbReference type="EMBL" id="EAE2899274.1"/>
    </source>
</evidence>
<dbReference type="EMBL" id="AAARLF010000017">
    <property type="protein sequence ID" value="EAE2899274.1"/>
    <property type="molecule type" value="Genomic_DNA"/>
</dbReference>
<evidence type="ECO:0000313" key="5">
    <source>
        <dbReference type="Proteomes" id="UP000352246"/>
    </source>
</evidence>
<dbReference type="InterPro" id="IPR025394">
    <property type="entry name" value="DUF4127"/>
</dbReference>
<evidence type="ECO:0000313" key="7">
    <source>
        <dbReference type="Proteomes" id="UP000401273"/>
    </source>
</evidence>
<dbReference type="Pfam" id="PF13552">
    <property type="entry name" value="DUF4127"/>
    <property type="match status" value="1"/>
</dbReference>
<dbReference type="Proteomes" id="UP000352246">
    <property type="component" value="Unassembled WGS sequence"/>
</dbReference>
<dbReference type="Proteomes" id="UP000355989">
    <property type="component" value="Unassembled WGS sequence"/>
</dbReference>
<name>A0A3T1RVW2_LISMN</name>
<dbReference type="Proteomes" id="UP000566597">
    <property type="component" value="Unassembled WGS sequence"/>
</dbReference>
<evidence type="ECO:0000313" key="8">
    <source>
        <dbReference type="Proteomes" id="UP000566597"/>
    </source>
</evidence>
<dbReference type="EMBL" id="AABEVT010000006">
    <property type="protein sequence ID" value="EAH0253101.1"/>
    <property type="molecule type" value="Genomic_DNA"/>
</dbReference>
<dbReference type="EMBL" id="AAAQOE010000005">
    <property type="protein sequence ID" value="EAE1096935.1"/>
    <property type="molecule type" value="Genomic_DNA"/>
</dbReference>
<dbReference type="Proteomes" id="UP000401273">
    <property type="component" value="Unassembled WGS sequence"/>
</dbReference>
<proteinExistence type="predicted"/>
<evidence type="ECO:0000313" key="3">
    <source>
        <dbReference type="EMBL" id="EAH0253101.1"/>
    </source>
</evidence>
<organism evidence="1 6">
    <name type="scientific">Listeria monocytogenes</name>
    <dbReference type="NCBI Taxonomy" id="1639"/>
    <lineage>
        <taxon>Bacteria</taxon>
        <taxon>Bacillati</taxon>
        <taxon>Bacillota</taxon>
        <taxon>Bacilli</taxon>
        <taxon>Bacillales</taxon>
        <taxon>Listeriaceae</taxon>
        <taxon>Listeria</taxon>
    </lineage>
</organism>
<protein>
    <submittedName>
        <fullName evidence="1">DUF4127 family protein</fullName>
    </submittedName>
</protein>
<sequence>MNILYVPLDERPCNAIYPEQTAAVNQTMNVLSVPQALLGNKKKPANIYGIRSFIKKNIVNCSYAIISTEMLLYGGLLPSRLHHLTEADLNEYEVFLRGIKKEFPDKKIFLSNLIMRTPKYNSSDEEPDYYEQYGEAIFRYGWLKDKAARDTLDEREESEWNQLKETLPKDVIFDYETRRAFNVQVNLLHVQLVAENIVSFVSVPQDDSAPYGYTAMDQSKVYSEIANKRLKDRIMVYPGADEVGFTLLARAYNDHLGKTPSLFVRYSATFGAQIVPLYEDRPINESLKAHVLAAGFRLVDDVKDAEFVLEYNTPGKKMQESWDQLATKDVTYDSYRHLLSFVLEIQADLAVGKKVGICDAAFANGGEMELIELLDEKGILEEILSYKAWNTNCNSLGSSLAGLAFCQATFNKEKVKENLLANIYEDLFYQAIIRKQITDNVLPEKGLNYFYLGDKADEISGLVVSLIQKYHRFTLKNSFIDDAFTIDQVTFPWNRMFEICCTVKNKES</sequence>
<dbReference type="EMBL" id="AAISWI010000012">
    <property type="protein sequence ID" value="ECH7212143.1"/>
    <property type="molecule type" value="Genomic_DNA"/>
</dbReference>
<gene>
    <name evidence="1" type="ORF">APD94_13270</name>
    <name evidence="3" type="ORF">D4U23_11945</name>
    <name evidence="2" type="ORF">E1W43_15175</name>
    <name evidence="4" type="ORF">FPL45_12455</name>
</gene>
<comment type="caution">
    <text evidence="1">The sequence shown here is derived from an EMBL/GenBank/DDBJ whole genome shotgun (WGS) entry which is preliminary data.</text>
</comment>
<accession>A0A3T1RVW2</accession>
<reference evidence="1 6" key="1">
    <citation type="submission" date="2018-06" db="EMBL/GenBank/DDBJ databases">
        <authorList>
            <consortium name="GenomeTrakr: Next Generation Sequencing Network for Food Pathogen Tracability"/>
        </authorList>
    </citation>
    <scope>NUCLEOTIDE SEQUENCE [LARGE SCALE GENOMIC DNA]</scope>
    <source>
        <strain evidence="4 5">FDA00014472</strain>
        <strain evidence="1 6">FLAG-78586</strain>
    </source>
</reference>
<evidence type="ECO:0000313" key="4">
    <source>
        <dbReference type="EMBL" id="ECH7212143.1"/>
    </source>
</evidence>
<evidence type="ECO:0000313" key="1">
    <source>
        <dbReference type="EMBL" id="EAE1096935.1"/>
    </source>
</evidence>